<dbReference type="AlphaFoldDB" id="A0A0M2UWS5"/>
<reference evidence="1 2" key="1">
    <citation type="journal article" date="2013" name="BMC Microbiol.">
        <title>Identification of the type II cytochrome c maturation pathway in anammox bacteria by comparative genomics.</title>
        <authorList>
            <person name="Ferousi C."/>
            <person name="Speth D.R."/>
            <person name="Reimann J."/>
            <person name="Op den Camp H.J."/>
            <person name="Allen J.W."/>
            <person name="Keltjens J.T."/>
            <person name="Jetten M.S."/>
        </authorList>
    </citation>
    <scope>NUCLEOTIDE SEQUENCE [LARGE SCALE GENOMIC DNA]</scope>
    <source>
        <strain evidence="1">RU1</strain>
    </source>
</reference>
<name>A0A0M2UWS5_9BACT</name>
<dbReference type="Proteomes" id="UP000034954">
    <property type="component" value="Unassembled WGS sequence"/>
</dbReference>
<proteinExistence type="predicted"/>
<gene>
    <name evidence="1" type="ORF">BROFUL_01883</name>
</gene>
<evidence type="ECO:0008006" key="3">
    <source>
        <dbReference type="Google" id="ProtNLM"/>
    </source>
</evidence>
<dbReference type="EMBL" id="LAQJ01000194">
    <property type="protein sequence ID" value="KKO19421.1"/>
    <property type="molecule type" value="Genomic_DNA"/>
</dbReference>
<evidence type="ECO:0000313" key="2">
    <source>
        <dbReference type="Proteomes" id="UP000034954"/>
    </source>
</evidence>
<keyword evidence="2" id="KW-1185">Reference proteome</keyword>
<sequence>MSLVLGPIHHWMYGKIKTTEGRESAIVSAFKTKYGADAEKILEQVYKKYPKSSGNKPLEELLANKPIHQGIQSLIIEVETREAATIAAFCAKFDDAAKIAAEVARNHGKSCGKEAVKNKGLTPADCNNTAKAFEVMGEYLCDGMPCDRGAQVVSESEKSTSWDHESCVHEPYWQDAGADFLTMCNIVNEWIAGFGEGINSQIAYQREKAIACGDPSCLSSFKIKS</sequence>
<organism evidence="1 2">
    <name type="scientific">Candidatus Brocadia fulgida</name>
    <dbReference type="NCBI Taxonomy" id="380242"/>
    <lineage>
        <taxon>Bacteria</taxon>
        <taxon>Pseudomonadati</taxon>
        <taxon>Planctomycetota</taxon>
        <taxon>Candidatus Brocadiia</taxon>
        <taxon>Candidatus Brocadiales</taxon>
        <taxon>Candidatus Brocadiaceae</taxon>
        <taxon>Candidatus Brocadia</taxon>
    </lineage>
</organism>
<comment type="caution">
    <text evidence="1">The sequence shown here is derived from an EMBL/GenBank/DDBJ whole genome shotgun (WGS) entry which is preliminary data.</text>
</comment>
<protein>
    <recommendedName>
        <fullName evidence="3">L-2-amino-thiazoline-4-carboxylic acid hydrolase</fullName>
    </recommendedName>
</protein>
<accession>A0A0M2UWS5</accession>
<evidence type="ECO:0000313" key="1">
    <source>
        <dbReference type="EMBL" id="KKO19421.1"/>
    </source>
</evidence>